<gene>
    <name evidence="1" type="ORF">D3A95_10535</name>
</gene>
<accession>A0A7D6IQM5</accession>
<reference evidence="2" key="1">
    <citation type="submission" date="2018-09" db="EMBL/GenBank/DDBJ databases">
        <title>Complete genome sequence of thermophilic cyanobacteria strain Thermosynechococcus elongatus PKUAC-SCTE542.</title>
        <authorList>
            <person name="Liang Y."/>
            <person name="Tang J."/>
            <person name="Daroch M."/>
        </authorList>
    </citation>
    <scope>NUCLEOTIDE SEQUENCE [LARGE SCALE GENOMIC DNA]</scope>
    <source>
        <strain evidence="2">E542</strain>
    </source>
</reference>
<dbReference type="KEGG" id="tsq:D3A95_10535"/>
<evidence type="ECO:0000313" key="1">
    <source>
        <dbReference type="EMBL" id="QLL29413.1"/>
    </source>
</evidence>
<dbReference type="SUPFAM" id="SSF55961">
    <property type="entry name" value="Bet v1-like"/>
    <property type="match status" value="1"/>
</dbReference>
<dbReference type="AlphaFoldDB" id="A0A7D6IQM5"/>
<dbReference type="Proteomes" id="UP000261812">
    <property type="component" value="Chromosome"/>
</dbReference>
<evidence type="ECO:0008006" key="3">
    <source>
        <dbReference type="Google" id="ProtNLM"/>
    </source>
</evidence>
<organism evidence="1 2">
    <name type="scientific">Thermosynechococcus sichuanensis E542</name>
    <dbReference type="NCBI Taxonomy" id="2016101"/>
    <lineage>
        <taxon>Bacteria</taxon>
        <taxon>Bacillati</taxon>
        <taxon>Cyanobacteriota</taxon>
        <taxon>Cyanophyceae</taxon>
        <taxon>Acaryochloridales</taxon>
        <taxon>Thermosynechococcaceae</taxon>
        <taxon>Thermosynechococcus</taxon>
        <taxon>Thermosynechococcus sichuanensis</taxon>
    </lineage>
</organism>
<evidence type="ECO:0000313" key="2">
    <source>
        <dbReference type="Proteomes" id="UP000261812"/>
    </source>
</evidence>
<keyword evidence="2" id="KW-1185">Reference proteome</keyword>
<name>A0A7D6IQM5_9CYAN</name>
<sequence length="128" mass="14915">MLGTFQSSHLRIEVPATADQLRDYLTQPRQLRQWLWPLQIQTTGDRLQVGDSFTSEFLWLKLEHRVELLTAERLVLVLRQAIEGWQEWSWGDGWVQSCIEGVTPLPLELGQTFLLWRLKSVLKETVAS</sequence>
<dbReference type="EMBL" id="CP032152">
    <property type="protein sequence ID" value="QLL29413.1"/>
    <property type="molecule type" value="Genomic_DNA"/>
</dbReference>
<dbReference type="RefSeq" id="WP_181494946.1">
    <property type="nucleotide sequence ID" value="NZ_CP032152.1"/>
</dbReference>
<proteinExistence type="predicted"/>
<protein>
    <recommendedName>
        <fullName evidence="3">SRPBCC family protein</fullName>
    </recommendedName>
</protein>